<evidence type="ECO:0000313" key="3">
    <source>
        <dbReference type="Proteomes" id="UP000290204"/>
    </source>
</evidence>
<comment type="similarity">
    <text evidence="1">Belongs to the UPF0301 (AlgH) family.</text>
</comment>
<sequence>MQEGSIIISTAMLNDTAFDHAAVIITEHNEKGAMGYVFNKLFPRNFNELVEFKNAVPVPLYEGGPVQTDMLYFMHCRPDLIEGSDIVAKNICVNGDFKKAVQLLNNGTLTVDEVRLFIGYCGWDAGELEAEIEEGSWQLTNAPVDFVFSLEVAAMWNKLHTSYNI</sequence>
<dbReference type="SUPFAM" id="SSF143456">
    <property type="entry name" value="VC0467-like"/>
    <property type="match status" value="1"/>
</dbReference>
<proteinExistence type="inferred from homology"/>
<dbReference type="PANTHER" id="PTHR30327:SF1">
    <property type="entry name" value="UPF0301 PROTEIN YQGE"/>
    <property type="match status" value="1"/>
</dbReference>
<dbReference type="Gene3D" id="3.40.1740.10">
    <property type="entry name" value="VC0467-like"/>
    <property type="match status" value="1"/>
</dbReference>
<keyword evidence="3" id="KW-1185">Reference proteome</keyword>
<organism evidence="2 3">
    <name type="scientific">Lacibacter luteus</name>
    <dbReference type="NCBI Taxonomy" id="2508719"/>
    <lineage>
        <taxon>Bacteria</taxon>
        <taxon>Pseudomonadati</taxon>
        <taxon>Bacteroidota</taxon>
        <taxon>Chitinophagia</taxon>
        <taxon>Chitinophagales</taxon>
        <taxon>Chitinophagaceae</taxon>
        <taxon>Lacibacter</taxon>
    </lineage>
</organism>
<dbReference type="Proteomes" id="UP000290204">
    <property type="component" value="Unassembled WGS sequence"/>
</dbReference>
<dbReference type="GO" id="GO:0005829">
    <property type="term" value="C:cytosol"/>
    <property type="evidence" value="ECO:0007669"/>
    <property type="project" value="TreeGrafter"/>
</dbReference>
<reference evidence="2 3" key="1">
    <citation type="submission" date="2019-01" db="EMBL/GenBank/DDBJ databases">
        <title>Lacibacter sp. strain TTM-7.</title>
        <authorList>
            <person name="Chen W.-M."/>
        </authorList>
    </citation>
    <scope>NUCLEOTIDE SEQUENCE [LARGE SCALE GENOMIC DNA]</scope>
    <source>
        <strain evidence="2 3">TTM-7</strain>
    </source>
</reference>
<evidence type="ECO:0000313" key="2">
    <source>
        <dbReference type="EMBL" id="RXK59015.1"/>
    </source>
</evidence>
<name>A0A4Q1CGV5_9BACT</name>
<comment type="caution">
    <text evidence="2">The sequence shown here is derived from an EMBL/GenBank/DDBJ whole genome shotgun (WGS) entry which is preliminary data.</text>
</comment>
<dbReference type="EMBL" id="SDHW01000005">
    <property type="protein sequence ID" value="RXK59015.1"/>
    <property type="molecule type" value="Genomic_DNA"/>
</dbReference>
<gene>
    <name evidence="2" type="ORF">ESA94_15965</name>
</gene>
<dbReference type="Pfam" id="PF02622">
    <property type="entry name" value="DUF179"/>
    <property type="match status" value="1"/>
</dbReference>
<dbReference type="OrthoDB" id="9807486at2"/>
<dbReference type="PANTHER" id="PTHR30327">
    <property type="entry name" value="UNCHARACTERIZED PROTEIN YQGE"/>
    <property type="match status" value="1"/>
</dbReference>
<dbReference type="InterPro" id="IPR003774">
    <property type="entry name" value="AlgH-like"/>
</dbReference>
<protein>
    <submittedName>
        <fullName evidence="2">YqgE/AlgH family protein</fullName>
    </submittedName>
</protein>
<accession>A0A4Q1CGV5</accession>
<dbReference type="AlphaFoldDB" id="A0A4Q1CGV5"/>
<evidence type="ECO:0000256" key="1">
    <source>
        <dbReference type="ARBA" id="ARBA00009600"/>
    </source>
</evidence>